<sequence length="48" mass="5600">MTLHDIDDSLLVDSYVKAVEHRLEDDFIALLQEEVLRRGIRLPELVHS</sequence>
<organism evidence="1 2">
    <name type="scientific">Shouchella clausii</name>
    <name type="common">Alkalihalobacillus clausii</name>
    <dbReference type="NCBI Taxonomy" id="79880"/>
    <lineage>
        <taxon>Bacteria</taxon>
        <taxon>Bacillati</taxon>
        <taxon>Bacillota</taxon>
        <taxon>Bacilli</taxon>
        <taxon>Bacillales</taxon>
        <taxon>Bacillaceae</taxon>
        <taxon>Shouchella</taxon>
    </lineage>
</organism>
<dbReference type="AlphaFoldDB" id="A0A268NTF6"/>
<evidence type="ECO:0000313" key="2">
    <source>
        <dbReference type="Proteomes" id="UP000216207"/>
    </source>
</evidence>
<dbReference type="InterPro" id="IPR036916">
    <property type="entry name" value="Sda_sf"/>
</dbReference>
<dbReference type="Proteomes" id="UP000216207">
    <property type="component" value="Unassembled WGS sequence"/>
</dbReference>
<dbReference type="Pfam" id="PF08970">
    <property type="entry name" value="Sda"/>
    <property type="match status" value="1"/>
</dbReference>
<dbReference type="EMBL" id="NPCC01000056">
    <property type="protein sequence ID" value="PAE86671.1"/>
    <property type="molecule type" value="Genomic_DNA"/>
</dbReference>
<protein>
    <submittedName>
        <fullName evidence="1">Sporulation histidine kinase inhibitor Sda</fullName>
    </submittedName>
</protein>
<dbReference type="RefSeq" id="WP_082111847.1">
    <property type="nucleotide sequence ID" value="NZ_BOQQ01000008.1"/>
</dbReference>
<dbReference type="InterPro" id="IPR015064">
    <property type="entry name" value="Sda"/>
</dbReference>
<reference evidence="1 2" key="1">
    <citation type="submission" date="2017-07" db="EMBL/GenBank/DDBJ databases">
        <title>Isolation and whole genome analysis of endospore-forming bacteria from heroin.</title>
        <authorList>
            <person name="Kalinowski J."/>
            <person name="Ahrens B."/>
            <person name="Al-Dilaimi A."/>
            <person name="Winkler A."/>
            <person name="Wibberg D."/>
            <person name="Schleenbecker U."/>
            <person name="Ruckert C."/>
            <person name="Wolfel R."/>
            <person name="Grass G."/>
        </authorList>
    </citation>
    <scope>NUCLEOTIDE SEQUENCE [LARGE SCALE GENOMIC DNA]</scope>
    <source>
        <strain evidence="1 2">7539</strain>
    </source>
</reference>
<evidence type="ECO:0000313" key="1">
    <source>
        <dbReference type="EMBL" id="PAE86671.1"/>
    </source>
</evidence>
<name>A0A268NTF6_SHOCL</name>
<dbReference type="Gene3D" id="1.10.287.1100">
    <property type="entry name" value="Sporulation inhibitor A"/>
    <property type="match status" value="1"/>
</dbReference>
<accession>A0A268NTF6</accession>
<gene>
    <name evidence="1" type="ORF">CHH72_22230</name>
</gene>
<comment type="caution">
    <text evidence="1">The sequence shown here is derived from an EMBL/GenBank/DDBJ whole genome shotgun (WGS) entry which is preliminary data.</text>
</comment>
<proteinExistence type="predicted"/>
<dbReference type="SUPFAM" id="SSF100985">
    <property type="entry name" value="Sporulation inhibitor Sda"/>
    <property type="match status" value="1"/>
</dbReference>